<dbReference type="EMBL" id="KK119309">
    <property type="protein sequence ID" value="KFM75338.1"/>
    <property type="molecule type" value="Genomic_DNA"/>
</dbReference>
<reference evidence="1 2" key="1">
    <citation type="submission" date="2013-11" db="EMBL/GenBank/DDBJ databases">
        <title>Genome sequencing of Stegodyphus mimosarum.</title>
        <authorList>
            <person name="Bechsgaard J."/>
        </authorList>
    </citation>
    <scope>NUCLEOTIDE SEQUENCE [LARGE SCALE GENOMIC DNA]</scope>
</reference>
<feature type="non-terminal residue" evidence="1">
    <location>
        <position position="47"/>
    </location>
</feature>
<name>A0A087UD99_STEMI</name>
<keyword evidence="2" id="KW-1185">Reference proteome</keyword>
<evidence type="ECO:0000313" key="2">
    <source>
        <dbReference type="Proteomes" id="UP000054359"/>
    </source>
</evidence>
<gene>
    <name evidence="1" type="ORF">X975_01900</name>
</gene>
<proteinExistence type="predicted"/>
<evidence type="ECO:0000313" key="1">
    <source>
        <dbReference type="EMBL" id="KFM75338.1"/>
    </source>
</evidence>
<organism evidence="1 2">
    <name type="scientific">Stegodyphus mimosarum</name>
    <name type="common">African social velvet spider</name>
    <dbReference type="NCBI Taxonomy" id="407821"/>
    <lineage>
        <taxon>Eukaryota</taxon>
        <taxon>Metazoa</taxon>
        <taxon>Ecdysozoa</taxon>
        <taxon>Arthropoda</taxon>
        <taxon>Chelicerata</taxon>
        <taxon>Arachnida</taxon>
        <taxon>Araneae</taxon>
        <taxon>Araneomorphae</taxon>
        <taxon>Entelegynae</taxon>
        <taxon>Eresoidea</taxon>
        <taxon>Eresidae</taxon>
        <taxon>Stegodyphus</taxon>
    </lineage>
</organism>
<dbReference type="AlphaFoldDB" id="A0A087UD99"/>
<protein>
    <submittedName>
        <fullName evidence="1">Uncharacterized protein</fullName>
    </submittedName>
</protein>
<sequence length="47" mass="5424">MKYKIAALLRVKAHGLLGLGIDALFLVEVAKEVEKFYVFMKILLWML</sequence>
<dbReference type="Proteomes" id="UP000054359">
    <property type="component" value="Unassembled WGS sequence"/>
</dbReference>
<accession>A0A087UD99</accession>